<dbReference type="EMBL" id="JAAOMA010000013">
    <property type="protein sequence ID" value="NHR05721.1"/>
    <property type="molecule type" value="Genomic_DNA"/>
</dbReference>
<name>A0ABX0L818_9NEIS</name>
<protein>
    <submittedName>
        <fullName evidence="1">Uncharacterized protein</fullName>
    </submittedName>
</protein>
<reference evidence="1 2" key="1">
    <citation type="submission" date="2020-03" db="EMBL/GenBank/DDBJ databases">
        <title>Draft genome sequence of environmentally isolated cultures.</title>
        <authorList>
            <person name="Wilson H.S."/>
            <person name="De Leon M.E."/>
        </authorList>
    </citation>
    <scope>NUCLEOTIDE SEQUENCE [LARGE SCALE GENOMIC DNA]</scope>
    <source>
        <strain evidence="1 2">HSC-31F16</strain>
    </source>
</reference>
<evidence type="ECO:0000313" key="1">
    <source>
        <dbReference type="EMBL" id="NHR05721.1"/>
    </source>
</evidence>
<comment type="caution">
    <text evidence="1">The sequence shown here is derived from an EMBL/GenBank/DDBJ whole genome shotgun (WGS) entry which is preliminary data.</text>
</comment>
<keyword evidence="2" id="KW-1185">Reference proteome</keyword>
<dbReference type="Proteomes" id="UP001515641">
    <property type="component" value="Unassembled WGS sequence"/>
</dbReference>
<evidence type="ECO:0000313" key="2">
    <source>
        <dbReference type="Proteomes" id="UP001515641"/>
    </source>
</evidence>
<proteinExistence type="predicted"/>
<sequence>MSNVITFPSHAARDWAGIERLLREVILEGGGDQDLFGFVVRRLKADYHALAQTLPVPVPDGMAEAAETINAFHQENTAKLLFSLSKAYIELYQHGAR</sequence>
<dbReference type="RefSeq" id="WP_081545947.1">
    <property type="nucleotide sequence ID" value="NZ_JAAOMA010000013.1"/>
</dbReference>
<organism evidence="1 2">
    <name type="scientific">Chromobacterium fluminis</name>
    <dbReference type="NCBI Taxonomy" id="3044269"/>
    <lineage>
        <taxon>Bacteria</taxon>
        <taxon>Pseudomonadati</taxon>
        <taxon>Pseudomonadota</taxon>
        <taxon>Betaproteobacteria</taxon>
        <taxon>Neisseriales</taxon>
        <taxon>Chromobacteriaceae</taxon>
        <taxon>Chromobacterium</taxon>
    </lineage>
</organism>
<accession>A0ABX0L818</accession>
<gene>
    <name evidence="1" type="ORF">HA052_10970</name>
</gene>